<protein>
    <recommendedName>
        <fullName evidence="3">Protein TPRXL</fullName>
    </recommendedName>
</protein>
<dbReference type="OrthoDB" id="3769378at2"/>
<accession>A0A4S4FJD1</accession>
<dbReference type="RefSeq" id="WP_136425407.1">
    <property type="nucleotide sequence ID" value="NZ_SSSN01000014.1"/>
</dbReference>
<gene>
    <name evidence="1" type="ORF">E6C70_15530</name>
</gene>
<dbReference type="AlphaFoldDB" id="A0A4S4FJD1"/>
<evidence type="ECO:0008006" key="3">
    <source>
        <dbReference type="Google" id="ProtNLM"/>
    </source>
</evidence>
<comment type="caution">
    <text evidence="1">The sequence shown here is derived from an EMBL/GenBank/DDBJ whole genome shotgun (WGS) entry which is preliminary data.</text>
</comment>
<sequence length="207" mass="22703">MEAVSPSLREDLGGTVQPVPPFVLLLPPGWVSLEPTRDVFDDLAARASAVFRSQHRPDLDAQFRSMVASAADEFLSRDPVRIIMQRDVPAELMLPVTIMAARLSSPDGASLDARVSDLVRSQGAHPLDDRGVIMKWSSTSDRETEAGRVGLRGFNYLVPVPETARRQAVLFTASVPARADGETLGEDYLERLELVIDAVMSTFRWSA</sequence>
<dbReference type="Proteomes" id="UP000307380">
    <property type="component" value="Unassembled WGS sequence"/>
</dbReference>
<reference evidence="1 2" key="1">
    <citation type="submission" date="2019-04" db="EMBL/GenBank/DDBJ databases">
        <authorList>
            <person name="Jiang L."/>
        </authorList>
    </citation>
    <scope>NUCLEOTIDE SEQUENCE [LARGE SCALE GENOMIC DNA]</scope>
    <source>
        <strain evidence="1 2">YIM 131861</strain>
    </source>
</reference>
<proteinExistence type="predicted"/>
<evidence type="ECO:0000313" key="1">
    <source>
        <dbReference type="EMBL" id="THG30440.1"/>
    </source>
</evidence>
<dbReference type="EMBL" id="SSSN01000014">
    <property type="protein sequence ID" value="THG30440.1"/>
    <property type="molecule type" value="Genomic_DNA"/>
</dbReference>
<keyword evidence="2" id="KW-1185">Reference proteome</keyword>
<name>A0A4S4FJD1_9MICO</name>
<organism evidence="1 2">
    <name type="scientific">Orlajensenia flava</name>
    <dbReference type="NCBI Taxonomy" id="2565934"/>
    <lineage>
        <taxon>Bacteria</taxon>
        <taxon>Bacillati</taxon>
        <taxon>Actinomycetota</taxon>
        <taxon>Actinomycetes</taxon>
        <taxon>Micrococcales</taxon>
        <taxon>Microbacteriaceae</taxon>
        <taxon>Orlajensenia</taxon>
    </lineage>
</organism>
<evidence type="ECO:0000313" key="2">
    <source>
        <dbReference type="Proteomes" id="UP000307380"/>
    </source>
</evidence>